<keyword evidence="2" id="KW-1185">Reference proteome</keyword>
<accession>A0A9N9C0C5</accession>
<name>A0A9N9C0C5_9GLOM</name>
<dbReference type="AlphaFoldDB" id="A0A9N9C0C5"/>
<protein>
    <submittedName>
        <fullName evidence="1">13190_t:CDS:1</fullName>
    </submittedName>
</protein>
<comment type="caution">
    <text evidence="1">The sequence shown here is derived from an EMBL/GenBank/DDBJ whole genome shotgun (WGS) entry which is preliminary data.</text>
</comment>
<organism evidence="1 2">
    <name type="scientific">Dentiscutata erythropus</name>
    <dbReference type="NCBI Taxonomy" id="1348616"/>
    <lineage>
        <taxon>Eukaryota</taxon>
        <taxon>Fungi</taxon>
        <taxon>Fungi incertae sedis</taxon>
        <taxon>Mucoromycota</taxon>
        <taxon>Glomeromycotina</taxon>
        <taxon>Glomeromycetes</taxon>
        <taxon>Diversisporales</taxon>
        <taxon>Gigasporaceae</taxon>
        <taxon>Dentiscutata</taxon>
    </lineage>
</organism>
<evidence type="ECO:0000313" key="2">
    <source>
        <dbReference type="Proteomes" id="UP000789405"/>
    </source>
</evidence>
<reference evidence="1" key="1">
    <citation type="submission" date="2021-06" db="EMBL/GenBank/DDBJ databases">
        <authorList>
            <person name="Kallberg Y."/>
            <person name="Tangrot J."/>
            <person name="Rosling A."/>
        </authorList>
    </citation>
    <scope>NUCLEOTIDE SEQUENCE</scope>
    <source>
        <strain evidence="1">MA453B</strain>
    </source>
</reference>
<dbReference type="EMBL" id="CAJVPY010003249">
    <property type="protein sequence ID" value="CAG8586199.1"/>
    <property type="molecule type" value="Genomic_DNA"/>
</dbReference>
<sequence length="222" mass="24764">MILVKEETEFNDCLPEENANNIDNGPTISTMFYNESGILYSPDSLDFCGGGVEISRECPYNHFNFNGLVTKAFPQLLPPYTIQIYYDSKFCLVIHFFGRTFYDLVKGNPQFNDCQLEADAVLNIVLDSDPPSPYDNFYIVGTVKTKTNILEGATLTTKFYNENGTTLYSPDPLDFCGGGVNINNECPSNHFIFYGLVTKAFPELLPIEGTDETFACASAHLT</sequence>
<dbReference type="Proteomes" id="UP000789405">
    <property type="component" value="Unassembled WGS sequence"/>
</dbReference>
<gene>
    <name evidence="1" type="ORF">DERYTH_LOCUS6937</name>
</gene>
<proteinExistence type="predicted"/>
<evidence type="ECO:0000313" key="1">
    <source>
        <dbReference type="EMBL" id="CAG8586199.1"/>
    </source>
</evidence>